<dbReference type="Proteomes" id="UP000567179">
    <property type="component" value="Unassembled WGS sequence"/>
</dbReference>
<dbReference type="AlphaFoldDB" id="A0A8H5F7U3"/>
<sequence length="353" mass="35259">MDEPESSLFLPPFQTWCLFVHLRSSFFLHYTPILTFDFYRLSLQFHPLKMTRAITSFAAFVMVSTFASIVTAVPVTFETRQIGDLACNIARLKIVSSLAATSAALKGVPTASNATVATAVSSAKDGLQSASAGIKTIAGALLTGQDAPAAARDEVEAGLTQAQTALQGISASDAATTKAVSKAQGQLQKTIDAGQDVLTQCGGGGGAAAASASSANSTTSDATQALSGRQIGNLSCNVARLQTVTALGESAAAVSAVEAASNGDAATTAAAKTAQAGLSSASAGIAKIAAAIVSLQKAPAAARDQTLKGLTDAQTAMGSITSTNKAVTAAVSGAQKVIANTITAGNAVVANCK</sequence>
<evidence type="ECO:0000313" key="3">
    <source>
        <dbReference type="Proteomes" id="UP000567179"/>
    </source>
</evidence>
<proteinExistence type="predicted"/>
<dbReference type="EMBL" id="JAACJJ010000014">
    <property type="protein sequence ID" value="KAF5326757.1"/>
    <property type="molecule type" value="Genomic_DNA"/>
</dbReference>
<keyword evidence="3" id="KW-1185">Reference proteome</keyword>
<keyword evidence="1" id="KW-1133">Transmembrane helix</keyword>
<keyword evidence="1" id="KW-0812">Transmembrane</keyword>
<name>A0A8H5F7U3_9AGAR</name>
<feature type="transmembrane region" description="Helical" evidence="1">
    <location>
        <begin position="53"/>
        <end position="77"/>
    </location>
</feature>
<keyword evidence="1" id="KW-0472">Membrane</keyword>
<reference evidence="2 3" key="1">
    <citation type="journal article" date="2020" name="ISME J.">
        <title>Uncovering the hidden diversity of litter-decomposition mechanisms in mushroom-forming fungi.</title>
        <authorList>
            <person name="Floudas D."/>
            <person name="Bentzer J."/>
            <person name="Ahren D."/>
            <person name="Johansson T."/>
            <person name="Persson P."/>
            <person name="Tunlid A."/>
        </authorList>
    </citation>
    <scope>NUCLEOTIDE SEQUENCE [LARGE SCALE GENOMIC DNA]</scope>
    <source>
        <strain evidence="2 3">CBS 101986</strain>
    </source>
</reference>
<comment type="caution">
    <text evidence="2">The sequence shown here is derived from an EMBL/GenBank/DDBJ whole genome shotgun (WGS) entry which is preliminary data.</text>
</comment>
<dbReference type="OrthoDB" id="3178264at2759"/>
<feature type="transmembrane region" description="Helical" evidence="1">
    <location>
        <begin position="20"/>
        <end position="41"/>
    </location>
</feature>
<organism evidence="2 3">
    <name type="scientific">Psilocybe cf. subviscida</name>
    <dbReference type="NCBI Taxonomy" id="2480587"/>
    <lineage>
        <taxon>Eukaryota</taxon>
        <taxon>Fungi</taxon>
        <taxon>Dikarya</taxon>
        <taxon>Basidiomycota</taxon>
        <taxon>Agaricomycotina</taxon>
        <taxon>Agaricomycetes</taxon>
        <taxon>Agaricomycetidae</taxon>
        <taxon>Agaricales</taxon>
        <taxon>Agaricineae</taxon>
        <taxon>Strophariaceae</taxon>
        <taxon>Psilocybe</taxon>
    </lineage>
</organism>
<protein>
    <submittedName>
        <fullName evidence="2">Uncharacterized protein</fullName>
    </submittedName>
</protein>
<gene>
    <name evidence="2" type="ORF">D9619_005105</name>
</gene>
<evidence type="ECO:0000256" key="1">
    <source>
        <dbReference type="SAM" id="Phobius"/>
    </source>
</evidence>
<accession>A0A8H5F7U3</accession>
<evidence type="ECO:0000313" key="2">
    <source>
        <dbReference type="EMBL" id="KAF5326757.1"/>
    </source>
</evidence>